<evidence type="ECO:0000313" key="3">
    <source>
        <dbReference type="EMBL" id="ERN01968.1"/>
    </source>
</evidence>
<dbReference type="HOGENOM" id="CLU_1973501_0_0_1"/>
<organism evidence="3 4">
    <name type="scientific">Amborella trichopoda</name>
    <dbReference type="NCBI Taxonomy" id="13333"/>
    <lineage>
        <taxon>Eukaryota</taxon>
        <taxon>Viridiplantae</taxon>
        <taxon>Streptophyta</taxon>
        <taxon>Embryophyta</taxon>
        <taxon>Tracheophyta</taxon>
        <taxon>Spermatophyta</taxon>
        <taxon>Magnoliopsida</taxon>
        <taxon>Amborellales</taxon>
        <taxon>Amborellaceae</taxon>
        <taxon>Amborella</taxon>
    </lineage>
</organism>
<dbReference type="PANTHER" id="PTHR42721">
    <property type="entry name" value="SUGAR HYDROLASE-RELATED"/>
    <property type="match status" value="1"/>
</dbReference>
<dbReference type="InterPro" id="IPR013783">
    <property type="entry name" value="Ig-like_fold"/>
</dbReference>
<proteinExistence type="predicted"/>
<dbReference type="Gene3D" id="2.60.40.10">
    <property type="entry name" value="Immunoglobulins"/>
    <property type="match status" value="1"/>
</dbReference>
<dbReference type="GO" id="GO:0009044">
    <property type="term" value="F:xylan 1,4-beta-xylosidase activity"/>
    <property type="evidence" value="ECO:0007669"/>
    <property type="project" value="InterPro"/>
</dbReference>
<name>W1P224_AMBTC</name>
<evidence type="ECO:0000313" key="4">
    <source>
        <dbReference type="Proteomes" id="UP000017836"/>
    </source>
</evidence>
<feature type="region of interest" description="Disordered" evidence="1">
    <location>
        <begin position="1"/>
        <end position="47"/>
    </location>
</feature>
<evidence type="ECO:0000256" key="1">
    <source>
        <dbReference type="SAM" id="MobiDB-lite"/>
    </source>
</evidence>
<gene>
    <name evidence="3" type="ORF">AMTR_s00045p00063740</name>
</gene>
<dbReference type="EMBL" id="KI394661">
    <property type="protein sequence ID" value="ERN01968.1"/>
    <property type="molecule type" value="Genomic_DNA"/>
</dbReference>
<feature type="compositionally biased region" description="Polar residues" evidence="1">
    <location>
        <begin position="34"/>
        <end position="47"/>
    </location>
</feature>
<dbReference type="Proteomes" id="UP000017836">
    <property type="component" value="Unassembled WGS sequence"/>
</dbReference>
<feature type="domain" description="Fibronectin type III-like" evidence="2">
    <location>
        <begin position="73"/>
        <end position="123"/>
    </location>
</feature>
<reference evidence="4" key="1">
    <citation type="journal article" date="2013" name="Science">
        <title>The Amborella genome and the evolution of flowering plants.</title>
        <authorList>
            <consortium name="Amborella Genome Project"/>
        </authorList>
    </citation>
    <scope>NUCLEOTIDE SEQUENCE [LARGE SCALE GENOMIC DNA]</scope>
</reference>
<accession>W1P224</accession>
<dbReference type="Pfam" id="PF14310">
    <property type="entry name" value="Fn3-like"/>
    <property type="match status" value="1"/>
</dbReference>
<keyword evidence="4" id="KW-1185">Reference proteome</keyword>
<dbReference type="InterPro" id="IPR044993">
    <property type="entry name" value="BXL"/>
</dbReference>
<dbReference type="AlphaFoldDB" id="W1P224"/>
<sequence length="127" mass="14143">MVQGRLLRPVPHDLNATEAHRQPSLPRKNLQPVEPTTRNSTPSASVLATDSSCKEVLEFEVMVQHWGKTDGSHVVLVYSVPPKRLEGEPIKQLVGFQRVYILAGGNDTLKFELNGCESFSLVEKTTY</sequence>
<evidence type="ECO:0000259" key="2">
    <source>
        <dbReference type="Pfam" id="PF14310"/>
    </source>
</evidence>
<protein>
    <recommendedName>
        <fullName evidence="2">Fibronectin type III-like domain-containing protein</fullName>
    </recommendedName>
</protein>
<dbReference type="PANTHER" id="PTHR42721:SF11">
    <property type="entry name" value="BETA-D-XYLOSIDASE 5-RELATED"/>
    <property type="match status" value="1"/>
</dbReference>
<dbReference type="Gramene" id="ERN01968">
    <property type="protein sequence ID" value="ERN01968"/>
    <property type="gene ID" value="AMTR_s00045p00063740"/>
</dbReference>
<dbReference type="InterPro" id="IPR026891">
    <property type="entry name" value="Fn3-like"/>
</dbReference>
<dbReference type="GO" id="GO:0045493">
    <property type="term" value="P:xylan catabolic process"/>
    <property type="evidence" value="ECO:0007669"/>
    <property type="project" value="InterPro"/>
</dbReference>